<keyword evidence="8" id="KW-1185">Reference proteome</keyword>
<dbReference type="PANTHER" id="PTHR16557">
    <property type="entry name" value="ALKYLATED DNA REPAIR PROTEIN ALKB-RELATED"/>
    <property type="match status" value="1"/>
</dbReference>
<evidence type="ECO:0000256" key="3">
    <source>
        <dbReference type="ARBA" id="ARBA00023002"/>
    </source>
</evidence>
<dbReference type="InterPro" id="IPR027450">
    <property type="entry name" value="AlkB-like"/>
</dbReference>
<comment type="cofactor">
    <cofactor evidence="5">
        <name>Fe(2+)</name>
        <dbReference type="ChEBI" id="CHEBI:29033"/>
    </cofactor>
    <text evidence="5">Binds 1 Fe(2+) ion per subunit.</text>
</comment>
<evidence type="ECO:0000256" key="2">
    <source>
        <dbReference type="ARBA" id="ARBA00022964"/>
    </source>
</evidence>
<proteinExistence type="predicted"/>
<dbReference type="GO" id="GO:0035515">
    <property type="term" value="F:oxidative RNA demethylase activity"/>
    <property type="evidence" value="ECO:0007669"/>
    <property type="project" value="TreeGrafter"/>
</dbReference>
<dbReference type="EMBL" id="UYYA01000339">
    <property type="protein sequence ID" value="VDM53556.1"/>
    <property type="molecule type" value="Genomic_DNA"/>
</dbReference>
<dbReference type="InterPro" id="IPR037151">
    <property type="entry name" value="AlkB-like_sf"/>
</dbReference>
<accession>A0A0R3PDF9</accession>
<dbReference type="PROSITE" id="PS51471">
    <property type="entry name" value="FE2OG_OXY"/>
    <property type="match status" value="1"/>
</dbReference>
<dbReference type="GO" id="GO:0005634">
    <property type="term" value="C:nucleus"/>
    <property type="evidence" value="ECO:0007669"/>
    <property type="project" value="TreeGrafter"/>
</dbReference>
<dbReference type="OrthoDB" id="6614653at2759"/>
<feature type="binding site" evidence="5">
    <location>
        <position position="138"/>
    </location>
    <ligand>
        <name>Fe cation</name>
        <dbReference type="ChEBI" id="CHEBI:24875"/>
        <note>catalytic</note>
    </ligand>
</feature>
<dbReference type="SUPFAM" id="SSF51197">
    <property type="entry name" value="Clavaminate synthase-like"/>
    <property type="match status" value="1"/>
</dbReference>
<dbReference type="GO" id="GO:0035516">
    <property type="term" value="F:broad specificity oxidative DNA demethylase activity"/>
    <property type="evidence" value="ECO:0007669"/>
    <property type="project" value="TreeGrafter"/>
</dbReference>
<evidence type="ECO:0000313" key="8">
    <source>
        <dbReference type="Proteomes" id="UP000267027"/>
    </source>
</evidence>
<sequence>MLGLENPSSNSDCITLCSQQLVSSCVGSVELEELGLKPLAEWRLITIKGKPGFYILPNLLRNLYFRNVLKEAGKSLRWTTLGVAYNWETKQYPQTGDQLPVELVHFAKVITQVLGLGVMNADAAIVNYYPPKSTLSPHVDRSERTNAPLVSLSLGQSAVYLSGGKSLDDDVVPLWLRSGDVIVMHGAQRFVYHAVAAIVSDRLFAIEDPLLEQFANSSRVNITIRQVNNVQ</sequence>
<name>A0A0R3PDF9_ANGCS</name>
<dbReference type="Proteomes" id="UP000267027">
    <property type="component" value="Unassembled WGS sequence"/>
</dbReference>
<evidence type="ECO:0000256" key="5">
    <source>
        <dbReference type="PIRSR" id="PIRSR604574-2"/>
    </source>
</evidence>
<feature type="domain" description="Fe2OG dioxygenase" evidence="6">
    <location>
        <begin position="120"/>
        <end position="228"/>
    </location>
</feature>
<dbReference type="OMA" id="CFHTDHS"/>
<dbReference type="Gene3D" id="2.60.120.590">
    <property type="entry name" value="Alpha-ketoglutarate-dependent dioxygenase AlkB-like"/>
    <property type="match status" value="1"/>
</dbReference>
<organism evidence="9">
    <name type="scientific">Angiostrongylus costaricensis</name>
    <name type="common">Nematode worm</name>
    <dbReference type="NCBI Taxonomy" id="334426"/>
    <lineage>
        <taxon>Eukaryota</taxon>
        <taxon>Metazoa</taxon>
        <taxon>Ecdysozoa</taxon>
        <taxon>Nematoda</taxon>
        <taxon>Chromadorea</taxon>
        <taxon>Rhabditida</taxon>
        <taxon>Rhabditina</taxon>
        <taxon>Rhabditomorpha</taxon>
        <taxon>Strongyloidea</taxon>
        <taxon>Metastrongylidae</taxon>
        <taxon>Angiostrongylus</taxon>
    </lineage>
</organism>
<protein>
    <submittedName>
        <fullName evidence="9">Fe2OG dioxygenase domain-containing protein</fullName>
    </submittedName>
</protein>
<keyword evidence="3" id="KW-0560">Oxidoreductase</keyword>
<keyword evidence="4 5" id="KW-0408">Iron</keyword>
<dbReference type="InterPro" id="IPR004574">
    <property type="entry name" value="Alkb"/>
</dbReference>
<reference evidence="9" key="1">
    <citation type="submission" date="2017-02" db="UniProtKB">
        <authorList>
            <consortium name="WormBaseParasite"/>
        </authorList>
    </citation>
    <scope>IDENTIFICATION</scope>
</reference>
<keyword evidence="1 5" id="KW-0479">Metal-binding</keyword>
<dbReference type="STRING" id="334426.A0A0R3PDF9"/>
<reference evidence="7 8" key="2">
    <citation type="submission" date="2018-11" db="EMBL/GenBank/DDBJ databases">
        <authorList>
            <consortium name="Pathogen Informatics"/>
        </authorList>
    </citation>
    <scope>NUCLEOTIDE SEQUENCE [LARGE SCALE GENOMIC DNA]</scope>
    <source>
        <strain evidence="7 8">Costa Rica</strain>
    </source>
</reference>
<dbReference type="PANTHER" id="PTHR16557:SF2">
    <property type="entry name" value="NUCLEIC ACID DIOXYGENASE ALKBH1"/>
    <property type="match status" value="1"/>
</dbReference>
<evidence type="ECO:0000313" key="9">
    <source>
        <dbReference type="WBParaSite" id="ACOC_0000197001-mRNA-1"/>
    </source>
</evidence>
<dbReference type="WBParaSite" id="ACOC_0000197001-mRNA-1">
    <property type="protein sequence ID" value="ACOC_0000197001-mRNA-1"/>
    <property type="gene ID" value="ACOC_0000197001"/>
</dbReference>
<dbReference type="GO" id="GO:0005737">
    <property type="term" value="C:cytoplasm"/>
    <property type="evidence" value="ECO:0007669"/>
    <property type="project" value="TreeGrafter"/>
</dbReference>
<dbReference type="GO" id="GO:0008198">
    <property type="term" value="F:ferrous iron binding"/>
    <property type="evidence" value="ECO:0007669"/>
    <property type="project" value="TreeGrafter"/>
</dbReference>
<dbReference type="InterPro" id="IPR005123">
    <property type="entry name" value="Oxoglu/Fe-dep_dioxygenase_dom"/>
</dbReference>
<dbReference type="Pfam" id="PF13532">
    <property type="entry name" value="2OG-FeII_Oxy_2"/>
    <property type="match status" value="1"/>
</dbReference>
<keyword evidence="2" id="KW-0223">Dioxygenase</keyword>
<evidence type="ECO:0000313" key="7">
    <source>
        <dbReference type="EMBL" id="VDM53556.1"/>
    </source>
</evidence>
<evidence type="ECO:0000259" key="6">
    <source>
        <dbReference type="PROSITE" id="PS51471"/>
    </source>
</evidence>
<gene>
    <name evidence="7" type="ORF">ACOC_LOCUS1971</name>
</gene>
<dbReference type="AlphaFoldDB" id="A0A0R3PDF9"/>
<evidence type="ECO:0000256" key="1">
    <source>
        <dbReference type="ARBA" id="ARBA00022723"/>
    </source>
</evidence>
<feature type="binding site" evidence="5">
    <location>
        <position position="193"/>
    </location>
    <ligand>
        <name>Fe cation</name>
        <dbReference type="ChEBI" id="CHEBI:24875"/>
        <note>catalytic</note>
    </ligand>
</feature>
<feature type="binding site" evidence="5">
    <location>
        <position position="140"/>
    </location>
    <ligand>
        <name>Fe cation</name>
        <dbReference type="ChEBI" id="CHEBI:24875"/>
        <note>catalytic</note>
    </ligand>
</feature>
<evidence type="ECO:0000256" key="4">
    <source>
        <dbReference type="ARBA" id="ARBA00023004"/>
    </source>
</evidence>
<dbReference type="GO" id="GO:0035513">
    <property type="term" value="P:oxidative RNA demethylation"/>
    <property type="evidence" value="ECO:0007669"/>
    <property type="project" value="TreeGrafter"/>
</dbReference>